<feature type="compositionally biased region" description="Polar residues" evidence="1">
    <location>
        <begin position="289"/>
        <end position="324"/>
    </location>
</feature>
<dbReference type="OrthoDB" id="3594103at2759"/>
<organism evidence="2 3">
    <name type="scientific">Neonectria ditissima</name>
    <dbReference type="NCBI Taxonomy" id="78410"/>
    <lineage>
        <taxon>Eukaryota</taxon>
        <taxon>Fungi</taxon>
        <taxon>Dikarya</taxon>
        <taxon>Ascomycota</taxon>
        <taxon>Pezizomycotina</taxon>
        <taxon>Sordariomycetes</taxon>
        <taxon>Hypocreomycetidae</taxon>
        <taxon>Hypocreales</taxon>
        <taxon>Nectriaceae</taxon>
        <taxon>Neonectria</taxon>
    </lineage>
</organism>
<comment type="caution">
    <text evidence="2">The sequence shown here is derived from an EMBL/GenBank/DDBJ whole genome shotgun (WGS) entry which is preliminary data.</text>
</comment>
<dbReference type="AlphaFoldDB" id="A0A0P7BEU2"/>
<feature type="compositionally biased region" description="Polar residues" evidence="1">
    <location>
        <begin position="212"/>
        <end position="221"/>
    </location>
</feature>
<feature type="region of interest" description="Disordered" evidence="1">
    <location>
        <begin position="199"/>
        <end position="363"/>
    </location>
</feature>
<keyword evidence="3" id="KW-1185">Reference proteome</keyword>
<accession>A0A0P7BEU2</accession>
<sequence length="384" mass="42942">MESIQNGDDSRPTSSPYARPLFQLYFQETGPLHVPVGLLEKSPVLADRSSDDCIITLGDVSLNAGHVMIHFLYTDTYQSLKPEGQSPQVKRVTEFETSLRVFSLARVYRLPLLRDLATREIQRLGDGLSLPCILDVLDSVHRNLCDEDEWLEKYVASRTRSELKALDRLKADTLLLEIGCATTISKVLLRAFVDKELEEGEASRDRELPSVDHTSLKTSAELSPKAAMLTEEAVPEEPMPQEPEAEKKPTEEKPRQDDKPAEEGYYKVAGDDFYPTAEVPSGQGYPDTNPGSNHDFSNETTAGSSWAQAPDSDFSNVQIQTPDLSKQPPPPLKKKDIKKMKKMKNKKERIHRGPSPVVMEEEKAHVGEIDASWQIPPRISMSSD</sequence>
<name>A0A0P7BEU2_9HYPO</name>
<dbReference type="PANTHER" id="PTHR37538">
    <property type="entry name" value="BTB DOMAIN-CONTAINING PROTEIN"/>
    <property type="match status" value="1"/>
</dbReference>
<feature type="compositionally biased region" description="Basic residues" evidence="1">
    <location>
        <begin position="335"/>
        <end position="352"/>
    </location>
</feature>
<evidence type="ECO:0008006" key="4">
    <source>
        <dbReference type="Google" id="ProtNLM"/>
    </source>
</evidence>
<proteinExistence type="predicted"/>
<dbReference type="Gene3D" id="3.30.710.10">
    <property type="entry name" value="Potassium Channel Kv1.1, Chain A"/>
    <property type="match status" value="1"/>
</dbReference>
<dbReference type="Proteomes" id="UP000050424">
    <property type="component" value="Unassembled WGS sequence"/>
</dbReference>
<protein>
    <recommendedName>
        <fullName evidence="4">BTB domain-containing protein</fullName>
    </recommendedName>
</protein>
<feature type="compositionally biased region" description="Basic and acidic residues" evidence="1">
    <location>
        <begin position="201"/>
        <end position="210"/>
    </location>
</feature>
<dbReference type="PANTHER" id="PTHR37538:SF1">
    <property type="entry name" value="BTB DOMAIN-CONTAINING PROTEIN"/>
    <property type="match status" value="1"/>
</dbReference>
<evidence type="ECO:0000256" key="1">
    <source>
        <dbReference type="SAM" id="MobiDB-lite"/>
    </source>
</evidence>
<reference evidence="2 3" key="1">
    <citation type="submission" date="2015-09" db="EMBL/GenBank/DDBJ databases">
        <title>Draft genome of a European isolate of the apple canker pathogen Neonectria ditissima.</title>
        <authorList>
            <person name="Gomez-Cortecero A."/>
            <person name="Harrison R.J."/>
            <person name="Armitage A.D."/>
        </authorList>
    </citation>
    <scope>NUCLEOTIDE SEQUENCE [LARGE SCALE GENOMIC DNA]</scope>
    <source>
        <strain evidence="2 3">R09/05</strain>
    </source>
</reference>
<gene>
    <name evidence="2" type="ORF">AK830_g5212</name>
</gene>
<dbReference type="STRING" id="78410.A0A0P7BEU2"/>
<evidence type="ECO:0000313" key="2">
    <source>
        <dbReference type="EMBL" id="KPM41379.1"/>
    </source>
</evidence>
<dbReference type="EMBL" id="LKCW01000066">
    <property type="protein sequence ID" value="KPM41379.1"/>
    <property type="molecule type" value="Genomic_DNA"/>
</dbReference>
<feature type="compositionally biased region" description="Basic and acidic residues" evidence="1">
    <location>
        <begin position="244"/>
        <end position="265"/>
    </location>
</feature>
<dbReference type="InterPro" id="IPR011333">
    <property type="entry name" value="SKP1/BTB/POZ_sf"/>
</dbReference>
<evidence type="ECO:0000313" key="3">
    <source>
        <dbReference type="Proteomes" id="UP000050424"/>
    </source>
</evidence>